<organism evidence="2">
    <name type="scientific">Oryza coarctata</name>
    <name type="common">Wild rice</name>
    <name type="synonym">Porteresia coarctata</name>
    <dbReference type="NCBI Taxonomy" id="77588"/>
    <lineage>
        <taxon>Eukaryota</taxon>
        <taxon>Viridiplantae</taxon>
        <taxon>Streptophyta</taxon>
        <taxon>Embryophyta</taxon>
        <taxon>Tracheophyta</taxon>
        <taxon>Spermatophyta</taxon>
        <taxon>Magnoliopsida</taxon>
        <taxon>Liliopsida</taxon>
        <taxon>Poales</taxon>
        <taxon>Poaceae</taxon>
        <taxon>BOP clade</taxon>
        <taxon>Oryzoideae</taxon>
        <taxon>Oryzeae</taxon>
        <taxon>Oryzinae</taxon>
        <taxon>Oryza</taxon>
    </lineage>
</organism>
<accession>E0CWA2</accession>
<dbReference type="Gene3D" id="1.20.1280.50">
    <property type="match status" value="1"/>
</dbReference>
<sequence length="197" mass="22847">MPPQASEECGIDDLPDELLEHILSSLPADEAVKTCVLSRRWRHLWKSTAVLRFADTERWKSCEEFKRFVTHLVLFRDSPPLREFDLKFNPCRDEDEDCFLDFSSCPALKELYFTKNCCFQYNVFTSSTVNSVRITARTFMHQASLRSFLKVFGAKLLFWKECPRLLEHLSDPSRIAMTGVIILTLAIVKMNTVMVVI</sequence>
<dbReference type="SMART" id="SM00256">
    <property type="entry name" value="FBOX"/>
    <property type="match status" value="1"/>
</dbReference>
<proteinExistence type="predicted"/>
<evidence type="ECO:0000259" key="1">
    <source>
        <dbReference type="PROSITE" id="PS50181"/>
    </source>
</evidence>
<gene>
    <name evidence="2" type="ORF">OC_Ba133A18.13</name>
</gene>
<dbReference type="PANTHER" id="PTHR34223">
    <property type="entry name" value="OS11G0201299 PROTEIN"/>
    <property type="match status" value="1"/>
</dbReference>
<dbReference type="InterPro" id="IPR053781">
    <property type="entry name" value="F-box_AtFBL13-like"/>
</dbReference>
<dbReference type="AlphaFoldDB" id="E0CWA2"/>
<protein>
    <submittedName>
        <fullName evidence="2">F-box family-2</fullName>
    </submittedName>
</protein>
<dbReference type="SUPFAM" id="SSF81383">
    <property type="entry name" value="F-box domain"/>
    <property type="match status" value="1"/>
</dbReference>
<dbReference type="InterPro" id="IPR001810">
    <property type="entry name" value="F-box_dom"/>
</dbReference>
<feature type="domain" description="F-box" evidence="1">
    <location>
        <begin position="8"/>
        <end position="62"/>
    </location>
</feature>
<reference evidence="2" key="1">
    <citation type="submission" date="2009-05" db="EMBL/GenBank/DDBJ databases">
        <authorList>
            <person name="Ammiraju J.S.S."/>
            <person name="Lu F."/>
            <person name="Sanyal A."/>
            <person name="Song X."/>
            <person name="Jiang N."/>
            <person name="Pontaroli A.C."/>
            <person name="Rambo T."/>
            <person name="Currie J."/>
            <person name="Kollura K."/>
            <person name="Talag J."/>
            <person name="Fan C."/>
            <person name="Goicoechea J.L."/>
            <person name="Zuccolo A."/>
            <person name="Bennetzen J.L."/>
            <person name="Chen M."/>
            <person name="Jackson S."/>
            <person name="Wing R.A."/>
        </authorList>
    </citation>
    <scope>NUCLEOTIDE SEQUENCE</scope>
</reference>
<dbReference type="Pfam" id="PF00646">
    <property type="entry name" value="F-box"/>
    <property type="match status" value="1"/>
</dbReference>
<dbReference type="PANTHER" id="PTHR34223:SF88">
    <property type="entry name" value="OS11G0200950 PROTEIN"/>
    <property type="match status" value="1"/>
</dbReference>
<name>E0CWA2_ORYCO</name>
<evidence type="ECO:0000313" key="2">
    <source>
        <dbReference type="EMBL" id="ACS49636.1"/>
    </source>
</evidence>
<dbReference type="CDD" id="cd22160">
    <property type="entry name" value="F-box_AtFBL13-like"/>
    <property type="match status" value="1"/>
</dbReference>
<reference evidence="2" key="2">
    <citation type="journal article" date="2010" name="Plant J.">
        <title>Spatio-temporal patterns of genome evolution in allotetraploid species of the genus Oryza.</title>
        <authorList>
            <person name="Ammiraju J.S."/>
            <person name="Fan C."/>
            <person name="Yu Y."/>
            <person name="Song X."/>
            <person name="Cranston K.A."/>
            <person name="Pontaroli A.C."/>
            <person name="Lu F."/>
            <person name="Sanyal A."/>
            <person name="Jiang N."/>
            <person name="Rambo T."/>
            <person name="Currie J."/>
            <person name="Collura K."/>
            <person name="Talag J."/>
            <person name="Bennetzen J.L."/>
            <person name="Chen M."/>
            <person name="Jackson S."/>
            <person name="Wing R.A."/>
        </authorList>
    </citation>
    <scope>NUCLEOTIDE SEQUENCE</scope>
</reference>
<dbReference type="InterPro" id="IPR053197">
    <property type="entry name" value="F-box_SCFL_complex_component"/>
</dbReference>
<dbReference type="EMBL" id="GQ203300">
    <property type="protein sequence ID" value="ACS49636.1"/>
    <property type="molecule type" value="Genomic_DNA"/>
</dbReference>
<dbReference type="PROSITE" id="PS50181">
    <property type="entry name" value="FBOX"/>
    <property type="match status" value="1"/>
</dbReference>
<dbReference type="InterPro" id="IPR036047">
    <property type="entry name" value="F-box-like_dom_sf"/>
</dbReference>